<organism evidence="1 2">
    <name type="scientific">Nonomuraea soli</name>
    <dbReference type="NCBI Taxonomy" id="1032476"/>
    <lineage>
        <taxon>Bacteria</taxon>
        <taxon>Bacillati</taxon>
        <taxon>Actinomycetota</taxon>
        <taxon>Actinomycetes</taxon>
        <taxon>Streptosporangiales</taxon>
        <taxon>Streptosporangiaceae</taxon>
        <taxon>Nonomuraea</taxon>
    </lineage>
</organism>
<dbReference type="Proteomes" id="UP000530928">
    <property type="component" value="Unassembled WGS sequence"/>
</dbReference>
<gene>
    <name evidence="1" type="ORF">HNR30_009196</name>
</gene>
<accession>A0A7W0HW34</accession>
<dbReference type="AlphaFoldDB" id="A0A7W0HW34"/>
<proteinExistence type="predicted"/>
<reference evidence="1 2" key="1">
    <citation type="submission" date="2020-07" db="EMBL/GenBank/DDBJ databases">
        <title>Genomic Encyclopedia of Type Strains, Phase IV (KMG-IV): sequencing the most valuable type-strain genomes for metagenomic binning, comparative biology and taxonomic classification.</title>
        <authorList>
            <person name="Goeker M."/>
        </authorList>
    </citation>
    <scope>NUCLEOTIDE SEQUENCE [LARGE SCALE GENOMIC DNA]</scope>
    <source>
        <strain evidence="1 2">DSM 45533</strain>
    </source>
</reference>
<dbReference type="RefSeq" id="WP_181616463.1">
    <property type="nucleotide sequence ID" value="NZ_BAABAM010000015.1"/>
</dbReference>
<protein>
    <submittedName>
        <fullName evidence="1">Uncharacterized protein</fullName>
    </submittedName>
</protein>
<keyword evidence="2" id="KW-1185">Reference proteome</keyword>
<sequence>MILTNGQVWQVYHLTGGLPVEVDLAFEVDLLSDSTPASKADSLFFLSKDAFKRRLIDDLWKARAATSPRSLAQVILSDTVLDTIRREVRRQTSHNADAKDLARVLREEVLRAETTT</sequence>
<evidence type="ECO:0000313" key="1">
    <source>
        <dbReference type="EMBL" id="MBA2897790.1"/>
    </source>
</evidence>
<dbReference type="EMBL" id="JACDUR010000013">
    <property type="protein sequence ID" value="MBA2897790.1"/>
    <property type="molecule type" value="Genomic_DNA"/>
</dbReference>
<evidence type="ECO:0000313" key="2">
    <source>
        <dbReference type="Proteomes" id="UP000530928"/>
    </source>
</evidence>
<name>A0A7W0HW34_9ACTN</name>
<comment type="caution">
    <text evidence="1">The sequence shown here is derived from an EMBL/GenBank/DDBJ whole genome shotgun (WGS) entry which is preliminary data.</text>
</comment>